<evidence type="ECO:0000313" key="2">
    <source>
        <dbReference type="Proteomes" id="UP001055072"/>
    </source>
</evidence>
<sequence>MAPKRRCVVCGSKQWRKEPSSGLITCSEGHVLQNYRNETSEVNELGPHTVRKRALKTGRKKKERVSKADPKLYHGDRGRYHYYQCLQLLLRLQIKVLTDAWHLPPEFEVVCRDVWTLHLCLLPQEPPAEPYHHLVEQYGGKRARDSGQGGEQPLSEPIQQENADVPEDEEKDDDHNSAPSSSSSSSSSDDEDQLDDEMERLLRENSEASSSDEEDQLDPSQPIQHEQAGRRKRSKDPNRGYESPASNLAVLMVACWTMRVPLMYMDFIKLINSYDLPYLDPVRLLPDSLTLHLTKQTRQALSPHFAPTTIHIHKLASRLAKLMYSKHGIYTPEYNAAPTLWRAVTHLHGTPTLYIFTKKLSHVISLTLTLHRTLSPTLRRIKPLDPEYHKLDNAPVEVSLSCAVIVVLKLMYGLDGKKRTPRDSDDPACAMPNFKDWIKAVREMEKKEGSTRERLFDVGEDMPSALELDDTDMDSYLDFCEKALLPQNSSSNRKDENIILRDFFPLQPSVTSNDIPFTPSSPPIKPLPATSLPTISTDLRPGQSYKIYHASDILGAFPQDYEFLIKRVAKWTGVSEEYVCGVVERYERRLARWWDKVKKEEKRKSAGSVGRKARDDEGETK</sequence>
<evidence type="ECO:0000313" key="1">
    <source>
        <dbReference type="EMBL" id="KAI0092694.1"/>
    </source>
</evidence>
<dbReference type="EMBL" id="MU274903">
    <property type="protein sequence ID" value="KAI0092694.1"/>
    <property type="molecule type" value="Genomic_DNA"/>
</dbReference>
<protein>
    <submittedName>
        <fullName evidence="1">Uncharacterized protein</fullName>
    </submittedName>
</protein>
<keyword evidence="2" id="KW-1185">Reference proteome</keyword>
<reference evidence="1" key="1">
    <citation type="journal article" date="2021" name="Environ. Microbiol.">
        <title>Gene family expansions and transcriptome signatures uncover fungal adaptations to wood decay.</title>
        <authorList>
            <person name="Hage H."/>
            <person name="Miyauchi S."/>
            <person name="Viragh M."/>
            <person name="Drula E."/>
            <person name="Min B."/>
            <person name="Chaduli D."/>
            <person name="Navarro D."/>
            <person name="Favel A."/>
            <person name="Norest M."/>
            <person name="Lesage-Meessen L."/>
            <person name="Balint B."/>
            <person name="Merenyi Z."/>
            <person name="de Eugenio L."/>
            <person name="Morin E."/>
            <person name="Martinez A.T."/>
            <person name="Baldrian P."/>
            <person name="Stursova M."/>
            <person name="Martinez M.J."/>
            <person name="Novotny C."/>
            <person name="Magnuson J.K."/>
            <person name="Spatafora J.W."/>
            <person name="Maurice S."/>
            <person name="Pangilinan J."/>
            <person name="Andreopoulos W."/>
            <person name="LaButti K."/>
            <person name="Hundley H."/>
            <person name="Na H."/>
            <person name="Kuo A."/>
            <person name="Barry K."/>
            <person name="Lipzen A."/>
            <person name="Henrissat B."/>
            <person name="Riley R."/>
            <person name="Ahrendt S."/>
            <person name="Nagy L.G."/>
            <person name="Grigoriev I.V."/>
            <person name="Martin F."/>
            <person name="Rosso M.N."/>
        </authorList>
    </citation>
    <scope>NUCLEOTIDE SEQUENCE</scope>
    <source>
        <strain evidence="1">CBS 384.51</strain>
    </source>
</reference>
<proteinExistence type="predicted"/>
<name>A0ACB8UF70_9APHY</name>
<dbReference type="Proteomes" id="UP001055072">
    <property type="component" value="Unassembled WGS sequence"/>
</dbReference>
<organism evidence="1 2">
    <name type="scientific">Irpex rosettiformis</name>
    <dbReference type="NCBI Taxonomy" id="378272"/>
    <lineage>
        <taxon>Eukaryota</taxon>
        <taxon>Fungi</taxon>
        <taxon>Dikarya</taxon>
        <taxon>Basidiomycota</taxon>
        <taxon>Agaricomycotina</taxon>
        <taxon>Agaricomycetes</taxon>
        <taxon>Polyporales</taxon>
        <taxon>Irpicaceae</taxon>
        <taxon>Irpex</taxon>
    </lineage>
</organism>
<comment type="caution">
    <text evidence="1">The sequence shown here is derived from an EMBL/GenBank/DDBJ whole genome shotgun (WGS) entry which is preliminary data.</text>
</comment>
<accession>A0ACB8UF70</accession>
<gene>
    <name evidence="1" type="ORF">BDY19DRAFT_1024467</name>
</gene>